<accession>A0A6B9D233</accession>
<proteinExistence type="predicted"/>
<protein>
    <submittedName>
        <fullName evidence="1">Putative mating-type protein A2</fullName>
    </submittedName>
</protein>
<organism evidence="1">
    <name type="scientific">Ogataea thermomethanolica</name>
    <name type="common">nom. inval.</name>
    <dbReference type="NCBI Taxonomy" id="310468"/>
    <lineage>
        <taxon>Eukaryota</taxon>
        <taxon>Fungi</taxon>
        <taxon>Dikarya</taxon>
        <taxon>Ascomycota</taxon>
        <taxon>Saccharomycotina</taxon>
        <taxon>Pichiomycetes</taxon>
        <taxon>Pichiales</taxon>
        <taxon>Pichiaceae</taxon>
        <taxon>Ogataea</taxon>
    </lineage>
</organism>
<name>A0A6B9D233_9ASCO</name>
<reference evidence="1" key="1">
    <citation type="journal article" date="2019" name="Microbiol. Res.">
        <title>Mating-type switching and mating-type gene array expression in the methylotrophic yeast Ogataea thermomethanolica TBRC656.</title>
        <authorList>
            <person name="Wongwisansri S."/>
            <person name="Promdonkoy P."/>
            <person name="Likhitrattanapisal S."/>
            <person name="Harnpichanchai P."/>
            <person name="Fujiyama K."/>
            <person name="Kaneko Y."/>
            <person name="Eurwilaichitr L."/>
            <person name="Ingsriswang S."/>
            <person name="Tanapongpipat S."/>
        </authorList>
    </citation>
    <scope>NUCLEOTIDE SEQUENCE</scope>
    <source>
        <strain evidence="1">TBRC 656</strain>
    </source>
</reference>
<dbReference type="AlphaFoldDB" id="A0A6B9D233"/>
<evidence type="ECO:0000313" key="1">
    <source>
        <dbReference type="EMBL" id="QGW56845.1"/>
    </source>
</evidence>
<dbReference type="EMBL" id="MN480443">
    <property type="protein sequence ID" value="QGW56845.1"/>
    <property type="molecule type" value="Genomic_DNA"/>
</dbReference>
<sequence length="219" mass="25433">MTGDKTKCSTKYYGHHQNGGGFVKIDETNSIERKARKIVGKPRNRFVITRAVVNGILKRTDAPLDFKSTSKIASIVVWNRRTYHLDRYLSYLELQDNQTSTMAFKSAIRYCSFQNKNHEVVLGSNSYQAYKVQASFIDLNISREAAEYTHQNMPSNKFRFRISHSTSQGEKSKIQSRRVVKRKPAKQNRMHPEMVDCQYTRRFDTPFTCAQIEDVYVGR</sequence>